<dbReference type="Pfam" id="PF13581">
    <property type="entry name" value="HATPase_c_2"/>
    <property type="match status" value="1"/>
</dbReference>
<dbReference type="PANTHER" id="PTHR35526:SF3">
    <property type="entry name" value="ANTI-SIGMA-F FACTOR RSBW"/>
    <property type="match status" value="1"/>
</dbReference>
<name>A0ABU2NB30_9PSEU</name>
<keyword evidence="1" id="KW-0418">Kinase</keyword>
<keyword evidence="1" id="KW-0723">Serine/threonine-protein kinase</keyword>
<evidence type="ECO:0000313" key="3">
    <source>
        <dbReference type="EMBL" id="MDT0350228.1"/>
    </source>
</evidence>
<dbReference type="EMBL" id="JAVREJ010000006">
    <property type="protein sequence ID" value="MDT0350228.1"/>
    <property type="molecule type" value="Genomic_DNA"/>
</dbReference>
<dbReference type="PROSITE" id="PS50801">
    <property type="entry name" value="STAS"/>
    <property type="match status" value="2"/>
</dbReference>
<dbReference type="InterPro" id="IPR003594">
    <property type="entry name" value="HATPase_dom"/>
</dbReference>
<keyword evidence="1" id="KW-0808">Transferase</keyword>
<comment type="caution">
    <text evidence="3">The sequence shown here is derived from an EMBL/GenBank/DDBJ whole genome shotgun (WGS) entry which is preliminary data.</text>
</comment>
<organism evidence="3 4">
    <name type="scientific">Pseudonocardia charpentierae</name>
    <dbReference type="NCBI Taxonomy" id="3075545"/>
    <lineage>
        <taxon>Bacteria</taxon>
        <taxon>Bacillati</taxon>
        <taxon>Actinomycetota</taxon>
        <taxon>Actinomycetes</taxon>
        <taxon>Pseudonocardiales</taxon>
        <taxon>Pseudonocardiaceae</taxon>
        <taxon>Pseudonocardia</taxon>
    </lineage>
</organism>
<dbReference type="CDD" id="cd07043">
    <property type="entry name" value="STAS_anti-anti-sigma_factors"/>
    <property type="match status" value="2"/>
</dbReference>
<gene>
    <name evidence="3" type="ORF">RM445_11905</name>
</gene>
<dbReference type="InterPro" id="IPR050267">
    <property type="entry name" value="Anti-sigma-factor_SerPK"/>
</dbReference>
<dbReference type="CDD" id="cd16936">
    <property type="entry name" value="HATPase_RsbW-like"/>
    <property type="match status" value="1"/>
</dbReference>
<dbReference type="Proteomes" id="UP001183202">
    <property type="component" value="Unassembled WGS sequence"/>
</dbReference>
<dbReference type="Pfam" id="PF01740">
    <property type="entry name" value="STAS"/>
    <property type="match status" value="1"/>
</dbReference>
<proteinExistence type="predicted"/>
<dbReference type="SUPFAM" id="SSF52091">
    <property type="entry name" value="SpoIIaa-like"/>
    <property type="match status" value="2"/>
</dbReference>
<feature type="domain" description="STAS" evidence="2">
    <location>
        <begin position="149"/>
        <end position="258"/>
    </location>
</feature>
<accession>A0ABU2NB30</accession>
<feature type="domain" description="STAS" evidence="2">
    <location>
        <begin position="18"/>
        <end position="99"/>
    </location>
</feature>
<dbReference type="InterPro" id="IPR036890">
    <property type="entry name" value="HATPase_C_sf"/>
</dbReference>
<protein>
    <submittedName>
        <fullName evidence="3">ATP-binding protein</fullName>
    </submittedName>
</protein>
<dbReference type="RefSeq" id="WP_311556245.1">
    <property type="nucleotide sequence ID" value="NZ_JAVREJ010000006.1"/>
</dbReference>
<keyword evidence="3" id="KW-0547">Nucleotide-binding</keyword>
<evidence type="ECO:0000313" key="4">
    <source>
        <dbReference type="Proteomes" id="UP001183202"/>
    </source>
</evidence>
<dbReference type="Gene3D" id="3.30.750.24">
    <property type="entry name" value="STAS domain"/>
    <property type="match status" value="2"/>
</dbReference>
<dbReference type="InterPro" id="IPR036513">
    <property type="entry name" value="STAS_dom_sf"/>
</dbReference>
<sequence>MVDPYAQAHIAVTAEGAGIRVVRVTGDLGSGSMASLDEILVNQISARLAGLVVDLSTSSFVGVRGVAALVYAAERARQRGLALSVVIGEHAEITRVLSRVCREDALLVHTSLNSSLHACRGLLPECDTATTSLTGSSRSGGDVSAGKTLTIALHRQPDHATVTLSGELTRAGVGAISQTLAELLLDVGRVIVDLEGLQIGWLPALQVFPSTLAAAGGWPFARLTLCGASPEVTELLHALDVPDTVPLTADPAAALARLETRPAATSRYHLLDPHLASPRRARALFRRACMDWALGNAYDHAALVVNELVTNAVRHARTSCRLDIRLDARGLRVAVRDQGPVHAALIDDTGHTPRCGTGLHLVAALSHRWGVEQHVDGKTVWVELVPRPA</sequence>
<dbReference type="GO" id="GO:0005524">
    <property type="term" value="F:ATP binding"/>
    <property type="evidence" value="ECO:0007669"/>
    <property type="project" value="UniProtKB-KW"/>
</dbReference>
<keyword evidence="3" id="KW-0067">ATP-binding</keyword>
<keyword evidence="4" id="KW-1185">Reference proteome</keyword>
<evidence type="ECO:0000256" key="1">
    <source>
        <dbReference type="ARBA" id="ARBA00022527"/>
    </source>
</evidence>
<dbReference type="InterPro" id="IPR002645">
    <property type="entry name" value="STAS_dom"/>
</dbReference>
<dbReference type="Gene3D" id="3.30.565.10">
    <property type="entry name" value="Histidine kinase-like ATPase, C-terminal domain"/>
    <property type="match status" value="1"/>
</dbReference>
<reference evidence="4" key="1">
    <citation type="submission" date="2023-07" db="EMBL/GenBank/DDBJ databases">
        <title>30 novel species of actinomycetes from the DSMZ collection.</title>
        <authorList>
            <person name="Nouioui I."/>
        </authorList>
    </citation>
    <scope>NUCLEOTIDE SEQUENCE [LARGE SCALE GENOMIC DNA]</scope>
    <source>
        <strain evidence="4">DSM 45834</strain>
    </source>
</reference>
<evidence type="ECO:0000259" key="2">
    <source>
        <dbReference type="PROSITE" id="PS50801"/>
    </source>
</evidence>
<dbReference type="PANTHER" id="PTHR35526">
    <property type="entry name" value="ANTI-SIGMA-F FACTOR RSBW-RELATED"/>
    <property type="match status" value="1"/>
</dbReference>
<dbReference type="SUPFAM" id="SSF55874">
    <property type="entry name" value="ATPase domain of HSP90 chaperone/DNA topoisomerase II/histidine kinase"/>
    <property type="match status" value="1"/>
</dbReference>